<dbReference type="Proteomes" id="UP000288805">
    <property type="component" value="Unassembled WGS sequence"/>
</dbReference>
<dbReference type="AlphaFoldDB" id="A0A438EYM2"/>
<accession>A0A438EYM2</accession>
<organism evidence="1 2">
    <name type="scientific">Vitis vinifera</name>
    <name type="common">Grape</name>
    <dbReference type="NCBI Taxonomy" id="29760"/>
    <lineage>
        <taxon>Eukaryota</taxon>
        <taxon>Viridiplantae</taxon>
        <taxon>Streptophyta</taxon>
        <taxon>Embryophyta</taxon>
        <taxon>Tracheophyta</taxon>
        <taxon>Spermatophyta</taxon>
        <taxon>Magnoliopsida</taxon>
        <taxon>eudicotyledons</taxon>
        <taxon>Gunneridae</taxon>
        <taxon>Pentapetalae</taxon>
        <taxon>rosids</taxon>
        <taxon>Vitales</taxon>
        <taxon>Vitaceae</taxon>
        <taxon>Viteae</taxon>
        <taxon>Vitis</taxon>
    </lineage>
</organism>
<comment type="caution">
    <text evidence="1">The sequence shown here is derived from an EMBL/GenBank/DDBJ whole genome shotgun (WGS) entry which is preliminary data.</text>
</comment>
<gene>
    <name evidence="1" type="ORF">CK203_076582</name>
</gene>
<protein>
    <submittedName>
        <fullName evidence="1">Uncharacterized protein</fullName>
    </submittedName>
</protein>
<proteinExistence type="predicted"/>
<reference evidence="1 2" key="1">
    <citation type="journal article" date="2018" name="PLoS Genet.">
        <title>Population sequencing reveals clonal diversity and ancestral inbreeding in the grapevine cultivar Chardonnay.</title>
        <authorList>
            <person name="Roach M.J."/>
            <person name="Johnson D.L."/>
            <person name="Bohlmann J."/>
            <person name="van Vuuren H.J."/>
            <person name="Jones S.J."/>
            <person name="Pretorius I.S."/>
            <person name="Schmidt S.A."/>
            <person name="Borneman A.R."/>
        </authorList>
    </citation>
    <scope>NUCLEOTIDE SEQUENCE [LARGE SCALE GENOMIC DNA]</scope>
    <source>
        <strain evidence="2">cv. Chardonnay</strain>
        <tissue evidence="1">Leaf</tissue>
    </source>
</reference>
<name>A0A438EYM2_VITVI</name>
<evidence type="ECO:0000313" key="2">
    <source>
        <dbReference type="Proteomes" id="UP000288805"/>
    </source>
</evidence>
<sequence length="506" mass="56164">MSGISDCVGWGGHVKGNPPQCPLNLPASIRSGSQQVEAERIICFFKLSRCLRTRVIWGCNDGSHQSRLVVRQHVSSFGFGKRFQVACPLEYLGFWIPINRGAPYFLGHLLAFSCFGVFLPALHLRRPTDCCSSPSSSPALDLLSVDFFPTRECSSLTLVIGSDNCVDLRRFPHDPNPLSIMARRGVASTSENLNKVDGKTLESGASDQSLDLSLLEVLFIYTIKMSQKERFSLSTYIPSLQLVTGLPNSCKSWAKGHVLVSSPWSGSFEGLDGVFSPQHSLEIPNAAERAYKVFLSDKNLLALINNPKPFIILIFPRLAPPSLVLSEHFVLKDLLFYEIACLADFEARQARLEERERKRQEGTLRQAPIAVGDLAKIPPWIVLNNCQRRTLCPRGKMPQQSVSIWRQCWCSANRIWVSLAPLESDKLLPYTKGCPDKWSGHAPPKLKSETVLIGPFRNPCWFGLSILFGIQKEGNPSPLTPDGACFGLEGLISEGSSVYLRRTKGF</sequence>
<dbReference type="EMBL" id="QGNW01001162">
    <property type="protein sequence ID" value="RVW52849.1"/>
    <property type="molecule type" value="Genomic_DNA"/>
</dbReference>
<evidence type="ECO:0000313" key="1">
    <source>
        <dbReference type="EMBL" id="RVW52849.1"/>
    </source>
</evidence>